<evidence type="ECO:0000256" key="1">
    <source>
        <dbReference type="ARBA" id="ARBA00001974"/>
    </source>
</evidence>
<keyword evidence="3" id="KW-0285">Flavoprotein</keyword>
<keyword evidence="4" id="KW-0274">FAD</keyword>
<dbReference type="RefSeq" id="WP_177238401.1">
    <property type="nucleotide sequence ID" value="NZ_FOUY01000009.1"/>
</dbReference>
<keyword evidence="5" id="KW-0521">NADP</keyword>
<dbReference type="STRING" id="260086.SAMN05216207_1009170"/>
<comment type="cofactor">
    <cofactor evidence="1">
        <name>FAD</name>
        <dbReference type="ChEBI" id="CHEBI:57692"/>
    </cofactor>
</comment>
<keyword evidence="6" id="KW-0560">Oxidoreductase</keyword>
<keyword evidence="7 9" id="KW-0503">Monooxygenase</keyword>
<dbReference type="InterPro" id="IPR036188">
    <property type="entry name" value="FAD/NAD-bd_sf"/>
</dbReference>
<dbReference type="Gene3D" id="3.50.50.60">
    <property type="entry name" value="FAD/NAD(P)-binding domain"/>
    <property type="match status" value="2"/>
</dbReference>
<dbReference type="GO" id="GO:0004499">
    <property type="term" value="F:N,N-dimethylaniline monooxygenase activity"/>
    <property type="evidence" value="ECO:0007669"/>
    <property type="project" value="InterPro"/>
</dbReference>
<protein>
    <submittedName>
        <fullName evidence="9">Acetone monooxygenase</fullName>
    </submittedName>
</protein>
<dbReference type="SUPFAM" id="SSF51905">
    <property type="entry name" value="FAD/NAD(P)-binding domain"/>
    <property type="match status" value="1"/>
</dbReference>
<evidence type="ECO:0000256" key="6">
    <source>
        <dbReference type="ARBA" id="ARBA00023002"/>
    </source>
</evidence>
<organism evidence="9 10">
    <name type="scientific">Pseudonocardia ammonioxydans</name>
    <dbReference type="NCBI Taxonomy" id="260086"/>
    <lineage>
        <taxon>Bacteria</taxon>
        <taxon>Bacillati</taxon>
        <taxon>Actinomycetota</taxon>
        <taxon>Actinomycetes</taxon>
        <taxon>Pseudonocardiales</taxon>
        <taxon>Pseudonocardiaceae</taxon>
        <taxon>Pseudonocardia</taxon>
    </lineage>
</organism>
<evidence type="ECO:0000313" key="10">
    <source>
        <dbReference type="Proteomes" id="UP000199614"/>
    </source>
</evidence>
<accession>A0A1I4WX30</accession>
<feature type="region of interest" description="Disordered" evidence="8">
    <location>
        <begin position="441"/>
        <end position="468"/>
    </location>
</feature>
<evidence type="ECO:0000256" key="7">
    <source>
        <dbReference type="ARBA" id="ARBA00023033"/>
    </source>
</evidence>
<dbReference type="Proteomes" id="UP000199614">
    <property type="component" value="Unassembled WGS sequence"/>
</dbReference>
<dbReference type="PANTHER" id="PTHR43098:SF3">
    <property type="entry name" value="L-ORNITHINE N(5)-MONOOXYGENASE-RELATED"/>
    <property type="match status" value="1"/>
</dbReference>
<keyword evidence="10" id="KW-1185">Reference proteome</keyword>
<dbReference type="EMBL" id="FOUY01000009">
    <property type="protein sequence ID" value="SFN18304.1"/>
    <property type="molecule type" value="Genomic_DNA"/>
</dbReference>
<dbReference type="PANTHER" id="PTHR43098">
    <property type="entry name" value="L-ORNITHINE N(5)-MONOOXYGENASE-RELATED"/>
    <property type="match status" value="1"/>
</dbReference>
<dbReference type="AlphaFoldDB" id="A0A1I4WX30"/>
<dbReference type="GO" id="GO:0050660">
    <property type="term" value="F:flavin adenine dinucleotide binding"/>
    <property type="evidence" value="ECO:0007669"/>
    <property type="project" value="InterPro"/>
</dbReference>
<dbReference type="GO" id="GO:0050661">
    <property type="term" value="F:NADP binding"/>
    <property type="evidence" value="ECO:0007669"/>
    <property type="project" value="InterPro"/>
</dbReference>
<proteinExistence type="inferred from homology"/>
<reference evidence="9 10" key="1">
    <citation type="submission" date="2016-10" db="EMBL/GenBank/DDBJ databases">
        <authorList>
            <person name="de Groot N.N."/>
        </authorList>
    </citation>
    <scope>NUCLEOTIDE SEQUENCE [LARGE SCALE GENOMIC DNA]</scope>
    <source>
        <strain evidence="9 10">CGMCC 4.1877</strain>
    </source>
</reference>
<comment type="similarity">
    <text evidence="2">Belongs to the FAD-binding monooxygenase family.</text>
</comment>
<sequence length="494" mass="52807">MDELDAVVVGAGVAGLYALHLLREQGLRVRCFDAADEPGGVWHHQRYPGARIDTEGYAYQYQFSEDLYRDWGWSERFPAGYEVLRWLRFAVDRLDLTRDLQPATPVVSARFDDDGWVVRTGDGGSVRARFLLCCTGVFGSPRRDAIPGRTDFAGPVVHTGAWPARGPDLAGKRVGVVGNGPSAVQLVPRAADVAGHLTLFARSPRWVLPAANPMYGWPEREAYRSRLSEVRQAVRSTFGGLERELSGVGPADVAALYAEDPLLLRPAALPGVLTDEVLRAAVAGEVRERMCERLGGDPRLTKLLVPENDDFGLRPVATDQGYLEAVARDDVDVVGVRDDPVTRIRPEGIELASGTVHALDVVVLATGFAQAGGCGVELRGRDGARFTTAGALGITAHGFPNLFVPSAVSRGHGNDAACLQGQVEWICEAIRRVRADGAATIEPTPAGDTAEVSAGDTAGTGVPNTGLPPPGGIGAYLRRCAEEARAGYPSFRRG</sequence>
<dbReference type="InterPro" id="IPR050775">
    <property type="entry name" value="FAD-binding_Monooxygenases"/>
</dbReference>
<name>A0A1I4WX30_PSUAM</name>
<evidence type="ECO:0000256" key="3">
    <source>
        <dbReference type="ARBA" id="ARBA00022630"/>
    </source>
</evidence>
<evidence type="ECO:0000256" key="2">
    <source>
        <dbReference type="ARBA" id="ARBA00010139"/>
    </source>
</evidence>
<dbReference type="Pfam" id="PF00743">
    <property type="entry name" value="FMO-like"/>
    <property type="match status" value="1"/>
</dbReference>
<gene>
    <name evidence="9" type="ORF">SAMN05216207_1009170</name>
</gene>
<evidence type="ECO:0000313" key="9">
    <source>
        <dbReference type="EMBL" id="SFN18304.1"/>
    </source>
</evidence>
<evidence type="ECO:0000256" key="5">
    <source>
        <dbReference type="ARBA" id="ARBA00022857"/>
    </source>
</evidence>
<dbReference type="InterPro" id="IPR020946">
    <property type="entry name" value="Flavin_mOase-like"/>
</dbReference>
<evidence type="ECO:0000256" key="4">
    <source>
        <dbReference type="ARBA" id="ARBA00022827"/>
    </source>
</evidence>
<evidence type="ECO:0000256" key="8">
    <source>
        <dbReference type="SAM" id="MobiDB-lite"/>
    </source>
</evidence>